<name>A0A947DI66_9CYAN</name>
<dbReference type="InterPro" id="IPR011041">
    <property type="entry name" value="Quinoprot_gluc/sorb_DH_b-prop"/>
</dbReference>
<dbReference type="InterPro" id="IPR011042">
    <property type="entry name" value="6-blade_b-propeller_TolB-like"/>
</dbReference>
<sequence length="387" mass="42045">MLMIGRFNRLWGCLGAAALIATTACQPLLSSVSDGTNQEYQVRAIASGLDHPWSMAWLPDGSLLITERPGSLSHWQNDQLIPISGVPPVLAQGQGGLLDVAIHPQFAENRWVYFTYAAGNPNANHTQVARAQLEGNALSNWEIIFSVSPQKQGTQHFGSRLLWLPDGTLLISIGDGGNPPLELEGALIRQQAQKTDSNLGKVIRLNADGSVPVNNPVIAEQGVSALWTYGHRNIQGLAYDAVNQQVWATEHGARGGDELNLLTSGKNYGWPLVSHSREYHVDRLVSQIQSQPGMVDPSIVWTPSIAPSGLAVYSGNTFPEWQGNLFAGALVNQEIRRIRVTPDGNAIETEAIPIGQRVRDIRQGPDGNLYVLTDEDNGQLLVIEPKN</sequence>
<feature type="domain" description="Glucose/Sorbosone dehydrogenase" evidence="2">
    <location>
        <begin position="49"/>
        <end position="381"/>
    </location>
</feature>
<dbReference type="AlphaFoldDB" id="A0A947DI66"/>
<dbReference type="SUPFAM" id="SSF50952">
    <property type="entry name" value="Soluble quinoprotein glucose dehydrogenase"/>
    <property type="match status" value="1"/>
</dbReference>
<reference evidence="3" key="2">
    <citation type="journal article" date="2021" name="Mar. Drugs">
        <title>Genome Reduction and Secondary Metabolism of the Marine Sponge-Associated Cyanobacterium Leptothoe.</title>
        <authorList>
            <person name="Konstantinou D."/>
            <person name="Popin R.V."/>
            <person name="Fewer D.P."/>
            <person name="Sivonen K."/>
            <person name="Gkelis S."/>
        </authorList>
    </citation>
    <scope>NUCLEOTIDE SEQUENCE</scope>
    <source>
        <strain evidence="3">TAU-MAC 1115</strain>
    </source>
</reference>
<dbReference type="Pfam" id="PF07995">
    <property type="entry name" value="GSDH"/>
    <property type="match status" value="1"/>
</dbReference>
<dbReference type="PANTHER" id="PTHR19328">
    <property type="entry name" value="HEDGEHOG-INTERACTING PROTEIN"/>
    <property type="match status" value="1"/>
</dbReference>
<evidence type="ECO:0000256" key="1">
    <source>
        <dbReference type="SAM" id="SignalP"/>
    </source>
</evidence>
<evidence type="ECO:0000259" key="2">
    <source>
        <dbReference type="Pfam" id="PF07995"/>
    </source>
</evidence>
<dbReference type="PROSITE" id="PS51257">
    <property type="entry name" value="PROKAR_LIPOPROTEIN"/>
    <property type="match status" value="1"/>
</dbReference>
<dbReference type="InterPro" id="IPR012938">
    <property type="entry name" value="Glc/Sorbosone_DH"/>
</dbReference>
<organism evidence="3 4">
    <name type="scientific">Leptothoe spongobia TAU-MAC 1115</name>
    <dbReference type="NCBI Taxonomy" id="1967444"/>
    <lineage>
        <taxon>Bacteria</taxon>
        <taxon>Bacillati</taxon>
        <taxon>Cyanobacteriota</taxon>
        <taxon>Cyanophyceae</taxon>
        <taxon>Nodosilineales</taxon>
        <taxon>Cymatolegaceae</taxon>
        <taxon>Leptothoe</taxon>
        <taxon>Leptothoe spongobia</taxon>
    </lineage>
</organism>
<keyword evidence="4" id="KW-1185">Reference proteome</keyword>
<reference evidence="3" key="1">
    <citation type="submission" date="2020-11" db="EMBL/GenBank/DDBJ databases">
        <authorList>
            <person name="Konstantinou D."/>
            <person name="Gkelis S."/>
            <person name="Popin R."/>
            <person name="Fewer D."/>
            <person name="Sivonen K."/>
        </authorList>
    </citation>
    <scope>NUCLEOTIDE SEQUENCE</scope>
    <source>
        <strain evidence="3">TAU-MAC 1115</strain>
    </source>
</reference>
<gene>
    <name evidence="3" type="ORF">IXB50_18425</name>
</gene>
<dbReference type="Gene3D" id="2.120.10.30">
    <property type="entry name" value="TolB, C-terminal domain"/>
    <property type="match status" value="1"/>
</dbReference>
<evidence type="ECO:0000313" key="4">
    <source>
        <dbReference type="Proteomes" id="UP000717364"/>
    </source>
</evidence>
<accession>A0A947DI66</accession>
<feature type="chain" id="PRO_5037544323" evidence="1">
    <location>
        <begin position="24"/>
        <end position="387"/>
    </location>
</feature>
<keyword evidence="1" id="KW-0732">Signal</keyword>
<comment type="caution">
    <text evidence="3">The sequence shown here is derived from an EMBL/GenBank/DDBJ whole genome shotgun (WGS) entry which is preliminary data.</text>
</comment>
<evidence type="ECO:0000313" key="3">
    <source>
        <dbReference type="EMBL" id="MBT9317402.1"/>
    </source>
</evidence>
<dbReference type="Proteomes" id="UP000717364">
    <property type="component" value="Unassembled WGS sequence"/>
</dbReference>
<protein>
    <submittedName>
        <fullName evidence="3">PQQ-dependent sugar dehydrogenase</fullName>
    </submittedName>
</protein>
<feature type="signal peptide" evidence="1">
    <location>
        <begin position="1"/>
        <end position="23"/>
    </location>
</feature>
<dbReference type="PANTHER" id="PTHR19328:SF75">
    <property type="entry name" value="ALDOSE SUGAR DEHYDROGENASE YLII"/>
    <property type="match status" value="1"/>
</dbReference>
<dbReference type="EMBL" id="JADOES010000045">
    <property type="protein sequence ID" value="MBT9317402.1"/>
    <property type="molecule type" value="Genomic_DNA"/>
</dbReference>
<proteinExistence type="predicted"/>